<reference evidence="2 3" key="1">
    <citation type="journal article" date="2019" name="Appl. Microbiol. Biotechnol.">
        <title>Uncovering carbohydrate metabolism through a genotype-phenotype association study of 56 lactic acid bacteria genomes.</title>
        <authorList>
            <person name="Buron-Moles G."/>
            <person name="Chailyan A."/>
            <person name="Dolejs I."/>
            <person name="Forster J."/>
            <person name="Miks M.H."/>
        </authorList>
    </citation>
    <scope>NUCLEOTIDE SEQUENCE [LARGE SCALE GENOMIC DNA]</scope>
    <source>
        <strain evidence="2 3">ATCC 4005</strain>
    </source>
</reference>
<evidence type="ECO:0000313" key="3">
    <source>
        <dbReference type="Proteomes" id="UP000295181"/>
    </source>
</evidence>
<name>A0A4R5NVE9_LENBU</name>
<keyword evidence="1" id="KW-0812">Transmembrane</keyword>
<organism evidence="2 3">
    <name type="scientific">Lentilactobacillus buchneri DSM 20057</name>
    <dbReference type="NCBI Taxonomy" id="1423728"/>
    <lineage>
        <taxon>Bacteria</taxon>
        <taxon>Bacillati</taxon>
        <taxon>Bacillota</taxon>
        <taxon>Bacilli</taxon>
        <taxon>Lactobacillales</taxon>
        <taxon>Lactobacillaceae</taxon>
        <taxon>Lentilactobacillus</taxon>
    </lineage>
</organism>
<evidence type="ECO:0000313" key="2">
    <source>
        <dbReference type="EMBL" id="TDG81350.1"/>
    </source>
</evidence>
<keyword evidence="1" id="KW-1133">Transmembrane helix</keyword>
<accession>A0A4R5NVE9</accession>
<dbReference type="RefSeq" id="WP_013728026.1">
    <property type="nucleotide sequence ID" value="NZ_AZDM01000007.1"/>
</dbReference>
<feature type="transmembrane region" description="Helical" evidence="1">
    <location>
        <begin position="6"/>
        <end position="23"/>
    </location>
</feature>
<gene>
    <name evidence="2" type="ORF">C5L32_000351</name>
</gene>
<dbReference type="Proteomes" id="UP000295181">
    <property type="component" value="Unassembled WGS sequence"/>
</dbReference>
<proteinExistence type="predicted"/>
<sequence>MKKQTVFYGLALAAFAGSAYFVAKSDRKHEKFLAAIVKDTKQSAALKGFKYIGSWSILPTTDSTPLFHFGFNYLNPEGDRKTEEFWVDQTSQQVVKHQVMTL</sequence>
<protein>
    <submittedName>
        <fullName evidence="2">Uncharacterized protein</fullName>
    </submittedName>
</protein>
<evidence type="ECO:0000256" key="1">
    <source>
        <dbReference type="SAM" id="Phobius"/>
    </source>
</evidence>
<dbReference type="EMBL" id="PUFP01000003">
    <property type="protein sequence ID" value="TDG81350.1"/>
    <property type="molecule type" value="Genomic_DNA"/>
</dbReference>
<comment type="caution">
    <text evidence="2">The sequence shown here is derived from an EMBL/GenBank/DDBJ whole genome shotgun (WGS) entry which is preliminary data.</text>
</comment>
<dbReference type="AlphaFoldDB" id="A0A4R5NVE9"/>
<keyword evidence="1" id="KW-0472">Membrane</keyword>